<dbReference type="GeneID" id="73044375"/>
<proteinExistence type="predicted"/>
<dbReference type="PANTHER" id="PTHR43141">
    <property type="entry name" value="CYTOCHROME BD2 SUBUNIT II"/>
    <property type="match status" value="1"/>
</dbReference>
<dbReference type="EMBL" id="JBHSHT010000001">
    <property type="protein sequence ID" value="MFC4824923.1"/>
    <property type="molecule type" value="Genomic_DNA"/>
</dbReference>
<keyword evidence="4 6" id="KW-1133">Transmembrane helix</keyword>
<dbReference type="Pfam" id="PF02322">
    <property type="entry name" value="Cyt_bd_oxida_II"/>
    <property type="match status" value="1"/>
</dbReference>
<name>A0ABD5Q2T4_9EURY</name>
<dbReference type="GO" id="GO:0005886">
    <property type="term" value="C:plasma membrane"/>
    <property type="evidence" value="ECO:0007669"/>
    <property type="project" value="UniProtKB-SubCell"/>
</dbReference>
<dbReference type="AlphaFoldDB" id="A0ABD5Q2T4"/>
<evidence type="ECO:0000313" key="8">
    <source>
        <dbReference type="Proteomes" id="UP001595945"/>
    </source>
</evidence>
<feature type="transmembrane region" description="Helical" evidence="6">
    <location>
        <begin position="252"/>
        <end position="277"/>
    </location>
</feature>
<protein>
    <submittedName>
        <fullName evidence="7">Cytochrome d ubiquinol oxidase subunit II</fullName>
    </submittedName>
</protein>
<evidence type="ECO:0000256" key="6">
    <source>
        <dbReference type="SAM" id="Phobius"/>
    </source>
</evidence>
<feature type="transmembrane region" description="Helical" evidence="6">
    <location>
        <begin position="70"/>
        <end position="90"/>
    </location>
</feature>
<feature type="transmembrane region" description="Helical" evidence="6">
    <location>
        <begin position="157"/>
        <end position="179"/>
    </location>
</feature>
<evidence type="ECO:0000256" key="1">
    <source>
        <dbReference type="ARBA" id="ARBA00004651"/>
    </source>
</evidence>
<dbReference type="Proteomes" id="UP001595945">
    <property type="component" value="Unassembled WGS sequence"/>
</dbReference>
<feature type="transmembrane region" description="Helical" evidence="6">
    <location>
        <begin position="225"/>
        <end position="245"/>
    </location>
</feature>
<feature type="transmembrane region" description="Helical" evidence="6">
    <location>
        <begin position="297"/>
        <end position="320"/>
    </location>
</feature>
<evidence type="ECO:0000256" key="4">
    <source>
        <dbReference type="ARBA" id="ARBA00022989"/>
    </source>
</evidence>
<reference evidence="7 8" key="1">
    <citation type="journal article" date="2019" name="Int. J. Syst. Evol. Microbiol.">
        <title>The Global Catalogue of Microorganisms (GCM) 10K type strain sequencing project: providing services to taxonomists for standard genome sequencing and annotation.</title>
        <authorList>
            <consortium name="The Broad Institute Genomics Platform"/>
            <consortium name="The Broad Institute Genome Sequencing Center for Infectious Disease"/>
            <person name="Wu L."/>
            <person name="Ma J."/>
        </authorList>
    </citation>
    <scope>NUCLEOTIDE SEQUENCE [LARGE SCALE GENOMIC DNA]</scope>
    <source>
        <strain evidence="7 8">XZYJ18</strain>
    </source>
</reference>
<dbReference type="RefSeq" id="WP_254269366.1">
    <property type="nucleotide sequence ID" value="NZ_CP100400.1"/>
</dbReference>
<keyword evidence="3 6" id="KW-0812">Transmembrane</keyword>
<sequence>MSSPLLLQTVWFGVALSDLWFGVVFAFLAIFLFLDGWDFGVGVVFATREDHHQREQCLAAIGPFWDGNEVWLVVFGGGLFAAFPPVYAALFSRHYLLLFGVLAALVLRGMAPEFYEQREDRRWRTWWGRAFVAGSVGAPFLLGVFAGNWLLGVEGVAPASIIVGLAVVALNVASGAAFLRLKTTGPLAEEMADDGARAMAAYLGLVTLALGLLALRPGLSGALLSPLPVALVVGSVLLGVGYVVAARRDRPYVALGASGVVTGGLVALVAVLMYPVVEPATGLTVEEAVVGSPAVELLTVGAAVLIPLVLTYFGVLYSAFSGPIDPEESY</sequence>
<dbReference type="InterPro" id="IPR003317">
    <property type="entry name" value="Cyt-d_oxidase_su2"/>
</dbReference>
<evidence type="ECO:0000256" key="2">
    <source>
        <dbReference type="ARBA" id="ARBA00022475"/>
    </source>
</evidence>
<keyword evidence="5 6" id="KW-0472">Membrane</keyword>
<keyword evidence="2" id="KW-1003">Cell membrane</keyword>
<comment type="caution">
    <text evidence="7">The sequence shown here is derived from an EMBL/GenBank/DDBJ whole genome shotgun (WGS) entry which is preliminary data.</text>
</comment>
<dbReference type="PANTHER" id="PTHR43141:SF4">
    <property type="entry name" value="CYTOCHROME BD2 SUBUNIT II"/>
    <property type="match status" value="1"/>
</dbReference>
<feature type="transmembrane region" description="Helical" evidence="6">
    <location>
        <begin position="127"/>
        <end position="151"/>
    </location>
</feature>
<evidence type="ECO:0000313" key="7">
    <source>
        <dbReference type="EMBL" id="MFC4824923.1"/>
    </source>
</evidence>
<evidence type="ECO:0000256" key="3">
    <source>
        <dbReference type="ARBA" id="ARBA00022692"/>
    </source>
</evidence>
<comment type="subcellular location">
    <subcellularLocation>
        <location evidence="1">Cell membrane</location>
        <topology evidence="1">Multi-pass membrane protein</topology>
    </subcellularLocation>
</comment>
<accession>A0ABD5Q2T4</accession>
<feature type="transmembrane region" description="Helical" evidence="6">
    <location>
        <begin position="20"/>
        <end position="46"/>
    </location>
</feature>
<evidence type="ECO:0000256" key="5">
    <source>
        <dbReference type="ARBA" id="ARBA00023136"/>
    </source>
</evidence>
<feature type="transmembrane region" description="Helical" evidence="6">
    <location>
        <begin position="200"/>
        <end position="219"/>
    </location>
</feature>
<keyword evidence="8" id="KW-1185">Reference proteome</keyword>
<organism evidence="7 8">
    <name type="scientific">Halorussus aquaticus</name>
    <dbReference type="NCBI Taxonomy" id="2953748"/>
    <lineage>
        <taxon>Archaea</taxon>
        <taxon>Methanobacteriati</taxon>
        <taxon>Methanobacteriota</taxon>
        <taxon>Stenosarchaea group</taxon>
        <taxon>Halobacteria</taxon>
        <taxon>Halobacteriales</taxon>
        <taxon>Haladaptataceae</taxon>
        <taxon>Halorussus</taxon>
    </lineage>
</organism>
<gene>
    <name evidence="7" type="ORF">ACFO9K_11705</name>
</gene>